<dbReference type="EMBL" id="JBHTLK010000066">
    <property type="protein sequence ID" value="MFD1148473.1"/>
    <property type="molecule type" value="Genomic_DNA"/>
</dbReference>
<dbReference type="Gene3D" id="3.40.50.980">
    <property type="match status" value="2"/>
</dbReference>
<keyword evidence="4" id="KW-1185">Reference proteome</keyword>
<evidence type="ECO:0000259" key="2">
    <source>
        <dbReference type="Pfam" id="PF00501"/>
    </source>
</evidence>
<dbReference type="Pfam" id="PF00501">
    <property type="entry name" value="AMP-binding"/>
    <property type="match status" value="1"/>
</dbReference>
<feature type="domain" description="AMP-dependent synthetase/ligase" evidence="2">
    <location>
        <begin position="35"/>
        <end position="185"/>
    </location>
</feature>
<gene>
    <name evidence="3" type="ORF">ACFQ3T_15180</name>
</gene>
<dbReference type="SUPFAM" id="SSF56801">
    <property type="entry name" value="Acetyl-CoA synthetase-like"/>
    <property type="match status" value="1"/>
</dbReference>
<feature type="region of interest" description="Disordered" evidence="1">
    <location>
        <begin position="1"/>
        <end position="24"/>
    </location>
</feature>
<name>A0ABW3QUF7_9PSEU</name>
<feature type="non-terminal residue" evidence="3">
    <location>
        <position position="186"/>
    </location>
</feature>
<organism evidence="3 4">
    <name type="scientific">Saccharothrix hoggarensis</name>
    <dbReference type="NCBI Taxonomy" id="913853"/>
    <lineage>
        <taxon>Bacteria</taxon>
        <taxon>Bacillati</taxon>
        <taxon>Actinomycetota</taxon>
        <taxon>Actinomycetes</taxon>
        <taxon>Pseudonocardiales</taxon>
        <taxon>Pseudonocardiaceae</taxon>
        <taxon>Saccharothrix</taxon>
    </lineage>
</organism>
<proteinExistence type="predicted"/>
<evidence type="ECO:0000313" key="3">
    <source>
        <dbReference type="EMBL" id="MFD1148473.1"/>
    </source>
</evidence>
<dbReference type="RefSeq" id="WP_380723899.1">
    <property type="nucleotide sequence ID" value="NZ_JBHTLK010000066.1"/>
</dbReference>
<accession>A0ABW3QUF7</accession>
<feature type="compositionally biased region" description="Low complexity" evidence="1">
    <location>
        <begin position="10"/>
        <end position="24"/>
    </location>
</feature>
<dbReference type="Proteomes" id="UP001597168">
    <property type="component" value="Unassembled WGS sequence"/>
</dbReference>
<dbReference type="PANTHER" id="PTHR45527">
    <property type="entry name" value="NONRIBOSOMAL PEPTIDE SYNTHETASE"/>
    <property type="match status" value="1"/>
</dbReference>
<evidence type="ECO:0000256" key="1">
    <source>
        <dbReference type="SAM" id="MobiDB-lite"/>
    </source>
</evidence>
<sequence>MTLPEAARVTPSTAAARSGAGGTPPAAAPTIVDLFAEQVRGTPDGVAVVAQGVECSYAELDARADRLARRLLRLGVRPEQCVGVLADRSADLVAALLAVVRAGGAYVPLDTRAPAGRMTAVLTGAGVSVLVTDRAWRATAERVHGGHLVVIEDDEDRVTEPGTALPALVHPDNLAYVMFTSGSTGV</sequence>
<comment type="caution">
    <text evidence="3">The sequence shown here is derived from an EMBL/GenBank/DDBJ whole genome shotgun (WGS) entry which is preliminary data.</text>
</comment>
<protein>
    <submittedName>
        <fullName evidence="3">AMP-binding protein</fullName>
    </submittedName>
</protein>
<reference evidence="4" key="1">
    <citation type="journal article" date="2019" name="Int. J. Syst. Evol. Microbiol.">
        <title>The Global Catalogue of Microorganisms (GCM) 10K type strain sequencing project: providing services to taxonomists for standard genome sequencing and annotation.</title>
        <authorList>
            <consortium name="The Broad Institute Genomics Platform"/>
            <consortium name="The Broad Institute Genome Sequencing Center for Infectious Disease"/>
            <person name="Wu L."/>
            <person name="Ma J."/>
        </authorList>
    </citation>
    <scope>NUCLEOTIDE SEQUENCE [LARGE SCALE GENOMIC DNA]</scope>
    <source>
        <strain evidence="4">CCUG 60214</strain>
    </source>
</reference>
<evidence type="ECO:0000313" key="4">
    <source>
        <dbReference type="Proteomes" id="UP001597168"/>
    </source>
</evidence>
<dbReference type="PANTHER" id="PTHR45527:SF1">
    <property type="entry name" value="FATTY ACID SYNTHASE"/>
    <property type="match status" value="1"/>
</dbReference>
<dbReference type="InterPro" id="IPR000873">
    <property type="entry name" value="AMP-dep_synth/lig_dom"/>
</dbReference>